<feature type="signal peptide" evidence="1">
    <location>
        <begin position="1"/>
        <end position="16"/>
    </location>
</feature>
<gene>
    <name evidence="2" type="ORF">LTR97_009131</name>
</gene>
<keyword evidence="1" id="KW-0732">Signal</keyword>
<dbReference type="AlphaFoldDB" id="A0AAN7W5A5"/>
<organism evidence="2 3">
    <name type="scientific">Elasticomyces elasticus</name>
    <dbReference type="NCBI Taxonomy" id="574655"/>
    <lineage>
        <taxon>Eukaryota</taxon>
        <taxon>Fungi</taxon>
        <taxon>Dikarya</taxon>
        <taxon>Ascomycota</taxon>
        <taxon>Pezizomycotina</taxon>
        <taxon>Dothideomycetes</taxon>
        <taxon>Dothideomycetidae</taxon>
        <taxon>Mycosphaerellales</taxon>
        <taxon>Teratosphaeriaceae</taxon>
        <taxon>Elasticomyces</taxon>
    </lineage>
</organism>
<evidence type="ECO:0000256" key="1">
    <source>
        <dbReference type="SAM" id="SignalP"/>
    </source>
</evidence>
<evidence type="ECO:0000313" key="3">
    <source>
        <dbReference type="Proteomes" id="UP001310594"/>
    </source>
</evidence>
<proteinExistence type="predicted"/>
<dbReference type="EMBL" id="JAVRQU010000015">
    <property type="protein sequence ID" value="KAK5694541.1"/>
    <property type="molecule type" value="Genomic_DNA"/>
</dbReference>
<dbReference type="Proteomes" id="UP001310594">
    <property type="component" value="Unassembled WGS sequence"/>
</dbReference>
<reference evidence="2" key="1">
    <citation type="submission" date="2023-08" db="EMBL/GenBank/DDBJ databases">
        <title>Black Yeasts Isolated from many extreme environments.</title>
        <authorList>
            <person name="Coleine C."/>
            <person name="Stajich J.E."/>
            <person name="Selbmann L."/>
        </authorList>
    </citation>
    <scope>NUCLEOTIDE SEQUENCE</scope>
    <source>
        <strain evidence="2">CCFEE 5810</strain>
    </source>
</reference>
<protein>
    <submittedName>
        <fullName evidence="2">Uncharacterized protein</fullName>
    </submittedName>
</protein>
<comment type="caution">
    <text evidence="2">The sequence shown here is derived from an EMBL/GenBank/DDBJ whole genome shotgun (WGS) entry which is preliminary data.</text>
</comment>
<feature type="chain" id="PRO_5043022172" evidence="1">
    <location>
        <begin position="17"/>
        <end position="131"/>
    </location>
</feature>
<evidence type="ECO:0000313" key="2">
    <source>
        <dbReference type="EMBL" id="KAK5694541.1"/>
    </source>
</evidence>
<sequence length="131" mass="14444">MASAIALLYLSTQASAYGCYSGGITFSDFGTLSDVEGIIKSATDKLATQHRTLKAHERVNHCQTLHNQAYGRQDRIDFTVQNRLDTSIGLNTFTLYEGFRYESIACPHGSEQDHGNFFYIIDPNDGPCAGN</sequence>
<accession>A0AAN7W5A5</accession>
<name>A0AAN7W5A5_9PEZI</name>